<gene>
    <name evidence="11" type="primary">Gfra4_1</name>
    <name evidence="11" type="ORF">GTO92_0016316</name>
</gene>
<name>A0ABS2YZC1_POLSE</name>
<evidence type="ECO:0000313" key="12">
    <source>
        <dbReference type="Proteomes" id="UP001166052"/>
    </source>
</evidence>
<sequence length="589" mass="65402">MNKKKTTTKNTNNKSDRGRAFHARATSGCKTDGPTESTLEPAGHSPLTTTRRANWGGRGPPSPNLIDCVEWPARSCSLRGAAPVVFPGLLRLWRPDGLRTPFRHLCHLFPGPRRPHEKFVFPGLRLYKRPPVQGQLVGQRQARGCSSGPPALGFRVRKDRSEPLRHDKVTLEASRDVSLIGASLGGSSMIFLGLLLPALLGGSTQASHGGPPLDCVDAERLCLLDHQCNSSYRVLEYCAIEEAMSLLGWDARKECVTAENELERSPLSGCKCHRGSKKEEQCLKVYWTSRFSHRYHELDISPYVEMDTEPTWNGDGFRLAGILSGSSVPTDVENQCLEAAQACGLYEKCGNLRSEYVLACTKRAPNSDTCNRQKCHKALRRFLDRVPEEYAFGVLFCQCNNTLCGERRRKTIVPSCSYEEREKPNCMTLQHMCMKDDLCRSRLVDFQHNCQPLSMSRTTCPRDNAMACLRSYVGLIGTIVTPNYVSNNGTEVAYWCTCEASGNQRQHCEKILTMFNQNSCLQNAIKVLNSGAHHTLEGTQTSARSSQHFQQDDMNVLPGIVEVKHVDVVSGGGGRVEVNQPISEKATLL</sequence>
<dbReference type="InterPro" id="IPR016017">
    <property type="entry name" value="GDNF/GAS1"/>
</dbReference>
<evidence type="ECO:0000259" key="10">
    <source>
        <dbReference type="SMART" id="SM00907"/>
    </source>
</evidence>
<protein>
    <submittedName>
        <fullName evidence="11">GFRA4 protein</fullName>
    </submittedName>
</protein>
<keyword evidence="12" id="KW-1185">Reference proteome</keyword>
<dbReference type="EMBL" id="JAAWVN010013865">
    <property type="protein sequence ID" value="MBN3291743.1"/>
    <property type="molecule type" value="Genomic_DNA"/>
</dbReference>
<keyword evidence="7" id="KW-0325">Glycoprotein</keyword>
<feature type="domain" description="GDNF/GAS1" evidence="10">
    <location>
        <begin position="215"/>
        <end position="292"/>
    </location>
</feature>
<evidence type="ECO:0000256" key="7">
    <source>
        <dbReference type="ARBA" id="ARBA00023180"/>
    </source>
</evidence>
<dbReference type="PANTHER" id="PTHR10269:SF15">
    <property type="entry name" value="GDNF FAMILY RECEPTOR ALPHA-3"/>
    <property type="match status" value="1"/>
</dbReference>
<keyword evidence="9" id="KW-1133">Transmembrane helix</keyword>
<evidence type="ECO:0000256" key="9">
    <source>
        <dbReference type="SAM" id="Phobius"/>
    </source>
</evidence>
<keyword evidence="9" id="KW-0812">Transmembrane</keyword>
<proteinExistence type="inferred from homology"/>
<keyword evidence="3" id="KW-1003">Cell membrane</keyword>
<evidence type="ECO:0000256" key="5">
    <source>
        <dbReference type="ARBA" id="ARBA00023136"/>
    </source>
</evidence>
<evidence type="ECO:0000256" key="1">
    <source>
        <dbReference type="ARBA" id="ARBA00004236"/>
    </source>
</evidence>
<evidence type="ECO:0000256" key="2">
    <source>
        <dbReference type="ARBA" id="ARBA00005961"/>
    </source>
</evidence>
<organism evidence="11 12">
    <name type="scientific">Polypterus senegalus</name>
    <name type="common">Senegal bichir</name>
    <dbReference type="NCBI Taxonomy" id="55291"/>
    <lineage>
        <taxon>Eukaryota</taxon>
        <taxon>Metazoa</taxon>
        <taxon>Chordata</taxon>
        <taxon>Craniata</taxon>
        <taxon>Vertebrata</taxon>
        <taxon>Euteleostomi</taxon>
        <taxon>Actinopterygii</taxon>
        <taxon>Polypteriformes</taxon>
        <taxon>Polypteridae</taxon>
        <taxon>Polypterus</taxon>
    </lineage>
</organism>
<dbReference type="Gene3D" id="1.10.220.110">
    <property type="entry name" value="GDNF binding domain"/>
    <property type="match status" value="1"/>
</dbReference>
<dbReference type="InterPro" id="IPR003438">
    <property type="entry name" value="GDNF_rcpt"/>
</dbReference>
<evidence type="ECO:0000256" key="8">
    <source>
        <dbReference type="SAM" id="MobiDB-lite"/>
    </source>
</evidence>
<dbReference type="PANTHER" id="PTHR10269">
    <property type="entry name" value="GDNF RECEPTOR ALPHA"/>
    <property type="match status" value="1"/>
</dbReference>
<evidence type="ECO:0000256" key="3">
    <source>
        <dbReference type="ARBA" id="ARBA00022475"/>
    </source>
</evidence>
<evidence type="ECO:0000256" key="4">
    <source>
        <dbReference type="ARBA" id="ARBA00022729"/>
    </source>
</evidence>
<comment type="caution">
    <text evidence="11">The sequence shown here is derived from an EMBL/GenBank/DDBJ whole genome shotgun (WGS) entry which is preliminary data.</text>
</comment>
<feature type="non-terminal residue" evidence="11">
    <location>
        <position position="1"/>
    </location>
</feature>
<feature type="region of interest" description="Disordered" evidence="8">
    <location>
        <begin position="1"/>
        <end position="59"/>
    </location>
</feature>
<accession>A0ABS2YZC1</accession>
<reference evidence="11" key="1">
    <citation type="journal article" date="2021" name="Cell">
        <title>Tracing the genetic footprints of vertebrate landing in non-teleost ray-finned fishes.</title>
        <authorList>
            <person name="Bi X."/>
            <person name="Wang K."/>
            <person name="Yang L."/>
            <person name="Pan H."/>
            <person name="Jiang H."/>
            <person name="Wei Q."/>
            <person name="Fang M."/>
            <person name="Yu H."/>
            <person name="Zhu C."/>
            <person name="Cai Y."/>
            <person name="He Y."/>
            <person name="Gan X."/>
            <person name="Zeng H."/>
            <person name="Yu D."/>
            <person name="Zhu Y."/>
            <person name="Jiang H."/>
            <person name="Qiu Q."/>
            <person name="Yang H."/>
            <person name="Zhang Y.E."/>
            <person name="Wang W."/>
            <person name="Zhu M."/>
            <person name="He S."/>
            <person name="Zhang G."/>
        </authorList>
    </citation>
    <scope>NUCLEOTIDE SEQUENCE</scope>
    <source>
        <strain evidence="11">Bchr_001</strain>
    </source>
</reference>
<dbReference type="Pfam" id="PF02351">
    <property type="entry name" value="GDNF"/>
    <property type="match status" value="3"/>
</dbReference>
<dbReference type="InterPro" id="IPR037193">
    <property type="entry name" value="GDNF_alpha"/>
</dbReference>
<evidence type="ECO:0000313" key="11">
    <source>
        <dbReference type="EMBL" id="MBN3291743.1"/>
    </source>
</evidence>
<dbReference type="PRINTS" id="PR01316">
    <property type="entry name" value="GDNFRECEPTOR"/>
</dbReference>
<keyword evidence="5 9" id="KW-0472">Membrane</keyword>
<comment type="subcellular location">
    <subcellularLocation>
        <location evidence="1">Cell membrane</location>
    </subcellularLocation>
</comment>
<feature type="transmembrane region" description="Helical" evidence="9">
    <location>
        <begin position="177"/>
        <end position="200"/>
    </location>
</feature>
<comment type="similarity">
    <text evidence="2">Belongs to the GDNFR family.</text>
</comment>
<dbReference type="SMART" id="SM00907">
    <property type="entry name" value="GDNF"/>
    <property type="match status" value="3"/>
</dbReference>
<feature type="domain" description="GDNF/GAS1" evidence="10">
    <location>
        <begin position="336"/>
        <end position="416"/>
    </location>
</feature>
<keyword evidence="6" id="KW-0675">Receptor</keyword>
<dbReference type="SUPFAM" id="SSF110035">
    <property type="entry name" value="GDNF receptor-like"/>
    <property type="match status" value="1"/>
</dbReference>
<feature type="non-terminal residue" evidence="11">
    <location>
        <position position="589"/>
    </location>
</feature>
<keyword evidence="4" id="KW-0732">Signal</keyword>
<dbReference type="Proteomes" id="UP001166052">
    <property type="component" value="Unassembled WGS sequence"/>
</dbReference>
<feature type="domain" description="GDNF/GAS1" evidence="10">
    <location>
        <begin position="426"/>
        <end position="520"/>
    </location>
</feature>
<evidence type="ECO:0000256" key="6">
    <source>
        <dbReference type="ARBA" id="ARBA00023170"/>
    </source>
</evidence>